<protein>
    <submittedName>
        <fullName evidence="2">Uncharacterized protein</fullName>
    </submittedName>
</protein>
<proteinExistence type="predicted"/>
<evidence type="ECO:0000313" key="2">
    <source>
        <dbReference type="EMBL" id="MDC7226997.1"/>
    </source>
</evidence>
<name>A0AAJ1MJW9_9SPIO</name>
<evidence type="ECO:0000256" key="1">
    <source>
        <dbReference type="SAM" id="Coils"/>
    </source>
</evidence>
<comment type="caution">
    <text evidence="2">The sequence shown here is derived from an EMBL/GenBank/DDBJ whole genome shotgun (WGS) entry which is preliminary data.</text>
</comment>
<accession>A0AAJ1MJW9</accession>
<gene>
    <name evidence="2" type="ORF">PQJ61_09560</name>
</gene>
<dbReference type="AlphaFoldDB" id="A0AAJ1MJW9"/>
<evidence type="ECO:0000313" key="3">
    <source>
        <dbReference type="Proteomes" id="UP001221217"/>
    </source>
</evidence>
<feature type="coiled-coil region" evidence="1">
    <location>
        <begin position="92"/>
        <end position="124"/>
    </location>
</feature>
<dbReference type="Proteomes" id="UP001221217">
    <property type="component" value="Unassembled WGS sequence"/>
</dbReference>
<reference evidence="2 3" key="1">
    <citation type="submission" date="2022-12" db="EMBL/GenBank/DDBJ databases">
        <title>Metagenome assembled genome from gulf of manar.</title>
        <authorList>
            <person name="Kohli P."/>
            <person name="Pk S."/>
            <person name="Venkata Ramana C."/>
            <person name="Sasikala C."/>
        </authorList>
    </citation>
    <scope>NUCLEOTIDE SEQUENCE [LARGE SCALE GENOMIC DNA]</scope>
    <source>
        <strain evidence="2">JB008</strain>
    </source>
</reference>
<organism evidence="2 3">
    <name type="scientific">Candidatus Thalassospirochaeta sargassi</name>
    <dbReference type="NCBI Taxonomy" id="3119039"/>
    <lineage>
        <taxon>Bacteria</taxon>
        <taxon>Pseudomonadati</taxon>
        <taxon>Spirochaetota</taxon>
        <taxon>Spirochaetia</taxon>
        <taxon>Spirochaetales</taxon>
        <taxon>Spirochaetaceae</taxon>
        <taxon>Candidatus Thalassospirochaeta</taxon>
    </lineage>
</organism>
<sequence>MKDYILREQNKIEFHYYLEGNSHSINAKTLHSCNTELLGILNKLSNFTQFDYNIETVALEEGGVKQIWSFVSEYSSQVTMILTLLMILLMLRPSQDKELTQLQKENLRLQNQKIELEIENLKNKEIGDKIESTSVEIINEDQEIIVHKSKFYESLEKELRVVKFETNTFNKDNKIINTEIVKRDEFIYYIKHKDDLPELIDEYAKIEVIAPVLLNRKYKWKGLYNGEIIDFYMGEKEFKKDIENGDIAFKSGSLIKCVLIQKRKINEIGIEYITTYSVKTVLGVSDNGTHIETVKGKIKRIIDKEKKDQLKLEF</sequence>
<dbReference type="EMBL" id="JAQQAL010000022">
    <property type="protein sequence ID" value="MDC7226997.1"/>
    <property type="molecule type" value="Genomic_DNA"/>
</dbReference>
<keyword evidence="1" id="KW-0175">Coiled coil</keyword>